<evidence type="ECO:0000256" key="1">
    <source>
        <dbReference type="SAM" id="Coils"/>
    </source>
</evidence>
<name>A0A5C5R3R4_9ACTN</name>
<accession>A0A5C5R3R4</accession>
<comment type="caution">
    <text evidence="2">The sequence shown here is derived from an EMBL/GenBank/DDBJ whole genome shotgun (WGS) entry which is preliminary data.</text>
</comment>
<evidence type="ECO:0000313" key="2">
    <source>
        <dbReference type="EMBL" id="TWS17770.1"/>
    </source>
</evidence>
<keyword evidence="3" id="KW-1185">Reference proteome</keyword>
<dbReference type="RefSeq" id="WP_141660866.1">
    <property type="nucleotide sequence ID" value="NZ_VIGW01000019.1"/>
</dbReference>
<dbReference type="AlphaFoldDB" id="A0A5C5R3R4"/>
<keyword evidence="1" id="KW-0175">Coiled coil</keyword>
<proteinExistence type="predicted"/>
<reference evidence="2 3" key="1">
    <citation type="submission" date="2019-06" db="EMBL/GenBank/DDBJ databases">
        <title>Tsukamurella conjunctivitidis sp. nov., Tsukamurella assacharolytica sp. nov. and Tsukamurella sputae sp. nov. isolated from patients with conjunctivitis, bacteraemia (lymphoma) and respiratory infection (sputum) in Hong Kong.</title>
        <authorList>
            <person name="Teng J.L.L."/>
            <person name="Lee H.H."/>
            <person name="Fong J.Y.H."/>
            <person name="Fok K.M.N."/>
            <person name="Lau S.K.P."/>
            <person name="Woo P.C.Y."/>
        </authorList>
    </citation>
    <scope>NUCLEOTIDE SEQUENCE [LARGE SCALE GENOMIC DNA]</scope>
    <source>
        <strain evidence="2 3">HKU71</strain>
    </source>
</reference>
<feature type="coiled-coil region" evidence="1">
    <location>
        <begin position="41"/>
        <end position="68"/>
    </location>
</feature>
<sequence>MSTQELVSFHDGIISYGTPVLEATKAVTPILRSAGSLITRISACSVEIKAIRMQAERLERRHQMADELLVQRAKQLVNHFDELERQSAQESIRLSQIDLAMSGLSTRIIDPSRSVEEIRVLTEMLDLLLGRSLEFVALANDRIIHLSDAISIESTARAIRMLDL</sequence>
<gene>
    <name evidence="2" type="ORF">FK529_18935</name>
</gene>
<dbReference type="EMBL" id="VIGW01000019">
    <property type="protein sequence ID" value="TWS17770.1"/>
    <property type="molecule type" value="Genomic_DNA"/>
</dbReference>
<dbReference type="Proteomes" id="UP000317291">
    <property type="component" value="Unassembled WGS sequence"/>
</dbReference>
<protein>
    <submittedName>
        <fullName evidence="2">Uncharacterized protein</fullName>
    </submittedName>
</protein>
<evidence type="ECO:0000313" key="3">
    <source>
        <dbReference type="Proteomes" id="UP000317291"/>
    </source>
</evidence>
<organism evidence="2 3">
    <name type="scientific">Tsukamurella asaccharolytica</name>
    <dbReference type="NCBI Taxonomy" id="2592067"/>
    <lineage>
        <taxon>Bacteria</taxon>
        <taxon>Bacillati</taxon>
        <taxon>Actinomycetota</taxon>
        <taxon>Actinomycetes</taxon>
        <taxon>Mycobacteriales</taxon>
        <taxon>Tsukamurellaceae</taxon>
        <taxon>Tsukamurella</taxon>
    </lineage>
</organism>